<dbReference type="SFLD" id="SFLDS00029">
    <property type="entry name" value="Radical_SAM"/>
    <property type="match status" value="1"/>
</dbReference>
<feature type="domain" description="Radical SAM core" evidence="16">
    <location>
        <begin position="108"/>
        <end position="331"/>
    </location>
</feature>
<evidence type="ECO:0000256" key="8">
    <source>
        <dbReference type="ARBA" id="ARBA00022723"/>
    </source>
</evidence>
<name>A0A2A4WXV7_9GAMM</name>
<protein>
    <recommendedName>
        <fullName evidence="5">L-lysine 2,3-aminomutase</fullName>
    </recommendedName>
    <alternativeName>
        <fullName evidence="13">EF-P post-translational modification enzyme B</fullName>
    </alternativeName>
</protein>
<dbReference type="NCBIfam" id="TIGR03821">
    <property type="entry name" value="EFP_modif_epmB"/>
    <property type="match status" value="1"/>
</dbReference>
<dbReference type="PIRSF" id="PIRSF004911">
    <property type="entry name" value="DUF160"/>
    <property type="match status" value="1"/>
</dbReference>
<feature type="binding site" evidence="14">
    <location>
        <position position="122"/>
    </location>
    <ligand>
        <name>[4Fe-4S] cluster</name>
        <dbReference type="ChEBI" id="CHEBI:49883"/>
        <note>4Fe-4S-S-AdoMet</note>
    </ligand>
</feature>
<dbReference type="SUPFAM" id="SSF102114">
    <property type="entry name" value="Radical SAM enzymes"/>
    <property type="match status" value="1"/>
</dbReference>
<dbReference type="InterPro" id="IPR013785">
    <property type="entry name" value="Aldolase_TIM"/>
</dbReference>
<dbReference type="GO" id="GO:0016853">
    <property type="term" value="F:isomerase activity"/>
    <property type="evidence" value="ECO:0007669"/>
    <property type="project" value="UniProtKB-KW"/>
</dbReference>
<dbReference type="NCBIfam" id="TIGR00238">
    <property type="entry name" value="KamA family radical SAM protein"/>
    <property type="match status" value="1"/>
</dbReference>
<dbReference type="PROSITE" id="PS51918">
    <property type="entry name" value="RADICAL_SAM"/>
    <property type="match status" value="1"/>
</dbReference>
<reference evidence="18" key="1">
    <citation type="submission" date="2017-08" db="EMBL/GenBank/DDBJ databases">
        <title>A dynamic microbial community with high functional redundancy inhabits the cold, oxic subseafloor aquifer.</title>
        <authorList>
            <person name="Tully B.J."/>
            <person name="Wheat C.G."/>
            <person name="Glazer B.T."/>
            <person name="Huber J.A."/>
        </authorList>
    </citation>
    <scope>NUCLEOTIDE SEQUENCE [LARGE SCALE GENOMIC DNA]</scope>
</reference>
<comment type="cofactor">
    <cofactor evidence="2 15">
        <name>pyridoxal 5'-phosphate</name>
        <dbReference type="ChEBI" id="CHEBI:597326"/>
    </cofactor>
</comment>
<proteinExistence type="inferred from homology"/>
<feature type="binding site" evidence="14">
    <location>
        <position position="126"/>
    </location>
    <ligand>
        <name>[4Fe-4S] cluster</name>
        <dbReference type="ChEBI" id="CHEBI:49883"/>
        <note>4Fe-4S-S-AdoMet</note>
    </ligand>
</feature>
<evidence type="ECO:0000259" key="16">
    <source>
        <dbReference type="PROSITE" id="PS51918"/>
    </source>
</evidence>
<dbReference type="Proteomes" id="UP000218767">
    <property type="component" value="Unassembled WGS sequence"/>
</dbReference>
<keyword evidence="10" id="KW-0408">Iron</keyword>
<sequence length="338" mass="38426">MTNQVVSLIRSDRAETWQEILSDLITDPQELLRLLKLDAATSPYSLDALAQFPLKAPRPFVERIEKGNWHDPLLRQIWPSRFEETQAAGFVADPLHEEEFNPVPGLLHKYQGRVLLTAAPHCAIHCRYCFRRHFDYRANSPSRAQWEEAFAYIANDSSIEEVILSGGDPLAISDSQFHWLLQQLANIEALTTVRIHTRLPIVIPQRISNELVRCLSETRLRLVMVVHCNHRQELDSAVTNGFGILGDIGVTMLNQAVLLKDVNDSAETLIDLNKALFQHNVLPYYLHMPDQVAGTEHFYVTDQHAIELIKTLHASLPGYLVPRLVRENPGERGKTRIA</sequence>
<organism evidence="17 18">
    <name type="scientific">SAR86 cluster bacterium</name>
    <dbReference type="NCBI Taxonomy" id="2030880"/>
    <lineage>
        <taxon>Bacteria</taxon>
        <taxon>Pseudomonadati</taxon>
        <taxon>Pseudomonadota</taxon>
        <taxon>Gammaproteobacteria</taxon>
        <taxon>SAR86 cluster</taxon>
    </lineage>
</organism>
<evidence type="ECO:0000256" key="15">
    <source>
        <dbReference type="PIRSR" id="PIRSR603739-50"/>
    </source>
</evidence>
<evidence type="ECO:0000256" key="1">
    <source>
        <dbReference type="ARBA" id="ARBA00001352"/>
    </source>
</evidence>
<dbReference type="SFLD" id="SFLDF00314">
    <property type="entry name" value="L-lysine_2_3-aminomutase_(yjeK"/>
    <property type="match status" value="1"/>
</dbReference>
<evidence type="ECO:0000256" key="10">
    <source>
        <dbReference type="ARBA" id="ARBA00023004"/>
    </source>
</evidence>
<evidence type="ECO:0000256" key="4">
    <source>
        <dbReference type="ARBA" id="ARBA00008703"/>
    </source>
</evidence>
<keyword evidence="9 15" id="KW-0663">Pyridoxal phosphate</keyword>
<dbReference type="GO" id="GO:0046872">
    <property type="term" value="F:metal ion binding"/>
    <property type="evidence" value="ECO:0007669"/>
    <property type="project" value="UniProtKB-KW"/>
</dbReference>
<dbReference type="SFLD" id="SFLDG01070">
    <property type="entry name" value="PLP-dependent"/>
    <property type="match status" value="1"/>
</dbReference>
<dbReference type="EMBL" id="NVUL01000079">
    <property type="protein sequence ID" value="PCI75258.1"/>
    <property type="molecule type" value="Genomic_DNA"/>
</dbReference>
<dbReference type="GO" id="GO:0051539">
    <property type="term" value="F:4 iron, 4 sulfur cluster binding"/>
    <property type="evidence" value="ECO:0007669"/>
    <property type="project" value="UniProtKB-KW"/>
</dbReference>
<evidence type="ECO:0000256" key="5">
    <source>
        <dbReference type="ARBA" id="ARBA00022363"/>
    </source>
</evidence>
<dbReference type="Gene3D" id="3.20.20.70">
    <property type="entry name" value="Aldolase class I"/>
    <property type="match status" value="1"/>
</dbReference>
<gene>
    <name evidence="17" type="primary">epmB</name>
    <name evidence="17" type="ORF">COB20_13305</name>
</gene>
<evidence type="ECO:0000313" key="17">
    <source>
        <dbReference type="EMBL" id="PCI75258.1"/>
    </source>
</evidence>
<evidence type="ECO:0000256" key="7">
    <source>
        <dbReference type="ARBA" id="ARBA00022691"/>
    </source>
</evidence>
<feature type="modified residue" description="N6-(pyridoxal phosphate)lysine" evidence="15">
    <location>
        <position position="334"/>
    </location>
</feature>
<evidence type="ECO:0000256" key="14">
    <source>
        <dbReference type="PIRSR" id="PIRSR004911-1"/>
    </source>
</evidence>
<comment type="cofactor">
    <cofactor evidence="3">
        <name>[4Fe-4S] cluster</name>
        <dbReference type="ChEBI" id="CHEBI:49883"/>
    </cofactor>
</comment>
<comment type="similarity">
    <text evidence="4">Belongs to the radical SAM superfamily. KamA family.</text>
</comment>
<keyword evidence="8 14" id="KW-0479">Metal-binding</keyword>
<evidence type="ECO:0000313" key="18">
    <source>
        <dbReference type="Proteomes" id="UP000218767"/>
    </source>
</evidence>
<keyword evidence="12" id="KW-0413">Isomerase</keyword>
<dbReference type="Pfam" id="PF04055">
    <property type="entry name" value="Radical_SAM"/>
    <property type="match status" value="1"/>
</dbReference>
<comment type="catalytic activity">
    <reaction evidence="1">
        <text>L-lysine = D-beta-lysine</text>
        <dbReference type="Rhea" id="RHEA:44148"/>
        <dbReference type="ChEBI" id="CHEBI:32551"/>
        <dbReference type="ChEBI" id="CHEBI:84138"/>
    </reaction>
</comment>
<comment type="caution">
    <text evidence="17">The sequence shown here is derived from an EMBL/GenBank/DDBJ whole genome shotgun (WGS) entry which is preliminary data.</text>
</comment>
<evidence type="ECO:0000256" key="13">
    <source>
        <dbReference type="ARBA" id="ARBA00030756"/>
    </source>
</evidence>
<dbReference type="PANTHER" id="PTHR30538:SF1">
    <property type="entry name" value="L-LYSINE 2,3-AMINOMUTASE"/>
    <property type="match status" value="1"/>
</dbReference>
<feature type="binding site" evidence="14">
    <location>
        <position position="129"/>
    </location>
    <ligand>
        <name>[4Fe-4S] cluster</name>
        <dbReference type="ChEBI" id="CHEBI:49883"/>
        <note>4Fe-4S-S-AdoMet</note>
    </ligand>
</feature>
<evidence type="ECO:0000256" key="3">
    <source>
        <dbReference type="ARBA" id="ARBA00001966"/>
    </source>
</evidence>
<evidence type="ECO:0000256" key="12">
    <source>
        <dbReference type="ARBA" id="ARBA00023235"/>
    </source>
</evidence>
<dbReference type="CDD" id="cd01335">
    <property type="entry name" value="Radical_SAM"/>
    <property type="match status" value="1"/>
</dbReference>
<dbReference type="InterPro" id="IPR058240">
    <property type="entry name" value="rSAM_sf"/>
</dbReference>
<keyword evidence="6 14" id="KW-0004">4Fe-4S</keyword>
<dbReference type="InterPro" id="IPR022462">
    <property type="entry name" value="EpmB"/>
</dbReference>
<dbReference type="InterPro" id="IPR003739">
    <property type="entry name" value="Lys_aminomutase/Glu_NH3_mut"/>
</dbReference>
<dbReference type="PANTHER" id="PTHR30538">
    <property type="entry name" value="LYSINE 2,3-AMINOMUTASE-RELATED"/>
    <property type="match status" value="1"/>
</dbReference>
<evidence type="ECO:0000256" key="11">
    <source>
        <dbReference type="ARBA" id="ARBA00023014"/>
    </source>
</evidence>
<dbReference type="AlphaFoldDB" id="A0A2A4WXV7"/>
<accession>A0A2A4WXV7</accession>
<dbReference type="InterPro" id="IPR007197">
    <property type="entry name" value="rSAM"/>
</dbReference>
<keyword evidence="7" id="KW-0949">S-adenosyl-L-methionine</keyword>
<evidence type="ECO:0000256" key="9">
    <source>
        <dbReference type="ARBA" id="ARBA00022898"/>
    </source>
</evidence>
<keyword evidence="11 14" id="KW-0411">Iron-sulfur</keyword>
<evidence type="ECO:0000256" key="6">
    <source>
        <dbReference type="ARBA" id="ARBA00022485"/>
    </source>
</evidence>
<evidence type="ECO:0000256" key="2">
    <source>
        <dbReference type="ARBA" id="ARBA00001933"/>
    </source>
</evidence>